<dbReference type="RefSeq" id="WP_052220788.1">
    <property type="nucleotide sequence ID" value="NZ_LHUR01000015.1"/>
</dbReference>
<reference evidence="4" key="1">
    <citation type="submission" date="2015-08" db="EMBL/GenBank/DDBJ databases">
        <title>Genome sequence of the strict anaerobe Clostridium homopropionicum LuHBu1 (DSM 5847T).</title>
        <authorList>
            <person name="Poehlein A."/>
            <person name="Beck M."/>
            <person name="Schiel-Bengelsdorf B."/>
            <person name="Bengelsdorf F.R."/>
            <person name="Daniel R."/>
            <person name="Duerre P."/>
        </authorList>
    </citation>
    <scope>NUCLEOTIDE SEQUENCE [LARGE SCALE GENOMIC DNA]</scope>
    <source>
        <strain evidence="4">DSM 5847</strain>
    </source>
</reference>
<sequence length="69" mass="7622">MEFLASNWIYFAIAALMAYMMFKKGGCCGGHSDDSHSHSKNSNSGGCCSGKQNSNYISKSNEYDKRKLL</sequence>
<organism evidence="3 4">
    <name type="scientific">Clostridium homopropionicum DSM 5847</name>
    <dbReference type="NCBI Taxonomy" id="1121318"/>
    <lineage>
        <taxon>Bacteria</taxon>
        <taxon>Bacillati</taxon>
        <taxon>Bacillota</taxon>
        <taxon>Clostridia</taxon>
        <taxon>Eubacteriales</taxon>
        <taxon>Clostridiaceae</taxon>
        <taxon>Clostridium</taxon>
    </lineage>
</organism>
<comment type="caution">
    <text evidence="3">The sequence shown here is derived from an EMBL/GenBank/DDBJ whole genome shotgun (WGS) entry which is preliminary data.</text>
</comment>
<name>A0A0L6ZBP2_9CLOT</name>
<feature type="region of interest" description="Disordered" evidence="1">
    <location>
        <begin position="30"/>
        <end position="69"/>
    </location>
</feature>
<evidence type="ECO:0000313" key="3">
    <source>
        <dbReference type="EMBL" id="KOA20390.1"/>
    </source>
</evidence>
<keyword evidence="4" id="KW-1185">Reference proteome</keyword>
<keyword evidence="2" id="KW-0472">Membrane</keyword>
<dbReference type="Proteomes" id="UP000037043">
    <property type="component" value="Unassembled WGS sequence"/>
</dbReference>
<keyword evidence="2" id="KW-1133">Transmembrane helix</keyword>
<evidence type="ECO:0000313" key="4">
    <source>
        <dbReference type="Proteomes" id="UP000037043"/>
    </source>
</evidence>
<evidence type="ECO:0000256" key="1">
    <source>
        <dbReference type="SAM" id="MobiDB-lite"/>
    </source>
</evidence>
<protein>
    <submittedName>
        <fullName evidence="3">Uncharacterized protein</fullName>
    </submittedName>
</protein>
<gene>
    <name evidence="3" type="ORF">CLHOM_12090</name>
</gene>
<feature type="compositionally biased region" description="Low complexity" evidence="1">
    <location>
        <begin position="40"/>
        <end position="51"/>
    </location>
</feature>
<feature type="transmembrane region" description="Helical" evidence="2">
    <location>
        <begin position="6"/>
        <end position="22"/>
    </location>
</feature>
<proteinExistence type="predicted"/>
<keyword evidence="2" id="KW-0812">Transmembrane</keyword>
<dbReference type="PATRIC" id="fig|1121318.3.peg.1219"/>
<dbReference type="EMBL" id="LHUR01000015">
    <property type="protein sequence ID" value="KOA20390.1"/>
    <property type="molecule type" value="Genomic_DNA"/>
</dbReference>
<dbReference type="AlphaFoldDB" id="A0A0L6ZBP2"/>
<evidence type="ECO:0000256" key="2">
    <source>
        <dbReference type="SAM" id="Phobius"/>
    </source>
</evidence>
<accession>A0A0L6ZBP2</accession>
<dbReference type="STRING" id="36844.SAMN04488501_11544"/>